<organism evidence="2 3">
    <name type="scientific">Mixta theicola</name>
    <dbReference type="NCBI Taxonomy" id="1458355"/>
    <lineage>
        <taxon>Bacteria</taxon>
        <taxon>Pseudomonadati</taxon>
        <taxon>Pseudomonadota</taxon>
        <taxon>Gammaproteobacteria</taxon>
        <taxon>Enterobacterales</taxon>
        <taxon>Erwiniaceae</taxon>
        <taxon>Mixta</taxon>
    </lineage>
</organism>
<comment type="caution">
    <text evidence="2">The sequence shown here is derived from an EMBL/GenBank/DDBJ whole genome shotgun (WGS) entry which is preliminary data.</text>
</comment>
<dbReference type="SUPFAM" id="SSF55486">
    <property type="entry name" value="Metalloproteases ('zincins'), catalytic domain"/>
    <property type="match status" value="1"/>
</dbReference>
<keyword evidence="1" id="KW-0732">Signal</keyword>
<dbReference type="Proteomes" id="UP000236345">
    <property type="component" value="Unassembled WGS sequence"/>
</dbReference>
<reference evidence="3" key="1">
    <citation type="submission" date="2017-09" db="EMBL/GenBank/DDBJ databases">
        <authorList>
            <person name="Palmer M."/>
            <person name="Steenkamp E.T."/>
            <person name="Coetzee M.P."/>
            <person name="Avontuur J.R."/>
            <person name="Van Zyl E."/>
            <person name="Chan W.-Y."/>
            <person name="Blom J."/>
            <person name="Venter S.N."/>
        </authorList>
    </citation>
    <scope>NUCLEOTIDE SEQUENCE [LARGE SCALE GENOMIC DNA]</scope>
    <source>
        <strain evidence="3">QC88-366</strain>
    </source>
</reference>
<accession>A0A2K1QAV6</accession>
<keyword evidence="3" id="KW-1185">Reference proteome</keyword>
<dbReference type="RefSeq" id="WP_103059511.1">
    <property type="nucleotide sequence ID" value="NZ_BSOF01000029.1"/>
</dbReference>
<evidence type="ECO:0000313" key="3">
    <source>
        <dbReference type="Proteomes" id="UP000236345"/>
    </source>
</evidence>
<protein>
    <recommendedName>
        <fullName evidence="4">Carbohydrate-binding protein</fullName>
    </recommendedName>
</protein>
<feature type="chain" id="PRO_5014383340" description="Carbohydrate-binding protein" evidence="1">
    <location>
        <begin position="26"/>
        <end position="650"/>
    </location>
</feature>
<dbReference type="AlphaFoldDB" id="A0A2K1QAV6"/>
<dbReference type="EMBL" id="NWUO01000005">
    <property type="protein sequence ID" value="PNS12156.1"/>
    <property type="molecule type" value="Genomic_DNA"/>
</dbReference>
<dbReference type="OrthoDB" id="9790784at2"/>
<evidence type="ECO:0008006" key="4">
    <source>
        <dbReference type="Google" id="ProtNLM"/>
    </source>
</evidence>
<feature type="signal peptide" evidence="1">
    <location>
        <begin position="1"/>
        <end position="25"/>
    </location>
</feature>
<name>A0A2K1QAV6_9GAMM</name>
<evidence type="ECO:0000256" key="1">
    <source>
        <dbReference type="SAM" id="SignalP"/>
    </source>
</evidence>
<proteinExistence type="predicted"/>
<gene>
    <name evidence="2" type="ORF">COO59_09275</name>
</gene>
<dbReference type="Gene3D" id="2.60.120.260">
    <property type="entry name" value="Galactose-binding domain-like"/>
    <property type="match status" value="1"/>
</dbReference>
<evidence type="ECO:0000313" key="2">
    <source>
        <dbReference type="EMBL" id="PNS12156.1"/>
    </source>
</evidence>
<sequence length="650" mass="71414">MKKRKFTYSAYWLAAMLFTSTPAAAEAGYQKQTGSFVKLEFPTAHELNARSLQPAAPTAQLIMPDDNQQITLHPTRRYQDFSAFSGKIKAPQNQAEDEDVIVVKSDRGGFLMLFTHRQQIIYQSATGEQTLLTFDQDTNTIQDETVMLAESKTAIAMRSLNLQDRSSRAAADIDAEGNYVIDILAGFSIASAQIVIDPEAYAFAQVESINQALRNSQIDGIKIRLVGIQIIDQDYPIHNSNLSLMTTAFARGIEQYSPDLVAGFFVGDKAINNATAWSYVNGSISINNIASPTALRHEIGHNAGGHHCSDATTSGYAYGWDNGKSQTIMCGNTSGYYSNPNLKDKFGLPLGNVANADMARVWHEAKARMSSYRPAVVPLNNEKVTLLAEQRIDLNAANNYRAGLQVKIPENVGKVVIAALHGEDFLEDGKYTLDVAEVDDITTEHYGSDTQYYPSYTIAQPKTDSQFYASVRSKGVNLEGILLRVWAFTQELENSGAESGDLSGWIQEQGQFRVIASQDGILPATGKYYFTARNSSKEANYAETDRITQTIAVNPLTITPNTSARLTFMSNGWGDGDYGTATLTAKNKAGAILNQSRVTTTGYPQKWSSYSVDLSLPEETSQVEVRIDAYPIAGAMNDVHFDDFHFSVTY</sequence>